<dbReference type="PANTHER" id="PTHR30471">
    <property type="entry name" value="DNA REPAIR PROTEIN RADC"/>
    <property type="match status" value="1"/>
</dbReference>
<dbReference type="OrthoDB" id="9804482at2"/>
<dbReference type="Pfam" id="PF04002">
    <property type="entry name" value="RadC"/>
    <property type="match status" value="1"/>
</dbReference>
<evidence type="ECO:0000256" key="1">
    <source>
        <dbReference type="ARBA" id="ARBA00022670"/>
    </source>
</evidence>
<keyword evidence="3" id="KW-0378">Hydrolase</keyword>
<evidence type="ECO:0000259" key="6">
    <source>
        <dbReference type="PROSITE" id="PS50249"/>
    </source>
</evidence>
<dbReference type="AlphaFoldDB" id="A0A502FRS0"/>
<dbReference type="GO" id="GO:0046872">
    <property type="term" value="F:metal ion binding"/>
    <property type="evidence" value="ECO:0007669"/>
    <property type="project" value="UniProtKB-KW"/>
</dbReference>
<dbReference type="InterPro" id="IPR037518">
    <property type="entry name" value="MPN"/>
</dbReference>
<dbReference type="PROSITE" id="PS01302">
    <property type="entry name" value="UPF0758"/>
    <property type="match status" value="1"/>
</dbReference>
<dbReference type="NCBIfam" id="TIGR00608">
    <property type="entry name" value="radc"/>
    <property type="match status" value="1"/>
</dbReference>
<proteinExistence type="predicted"/>
<protein>
    <submittedName>
        <fullName evidence="7">DNA repair protein RadC</fullName>
    </submittedName>
</protein>
<keyword evidence="2" id="KW-0479">Metal-binding</keyword>
<comment type="caution">
    <text evidence="7">The sequence shown here is derived from an EMBL/GenBank/DDBJ whole genome shotgun (WGS) entry which is preliminary data.</text>
</comment>
<dbReference type="SUPFAM" id="SSF102712">
    <property type="entry name" value="JAB1/MPN domain"/>
    <property type="match status" value="1"/>
</dbReference>
<dbReference type="PROSITE" id="PS50249">
    <property type="entry name" value="MPN"/>
    <property type="match status" value="1"/>
</dbReference>
<accession>A0A502FRS0</accession>
<keyword evidence="1" id="KW-0645">Protease</keyword>
<dbReference type="PANTHER" id="PTHR30471:SF3">
    <property type="entry name" value="UPF0758 PROTEIN YEES-RELATED"/>
    <property type="match status" value="1"/>
</dbReference>
<dbReference type="InterPro" id="IPR020891">
    <property type="entry name" value="UPF0758_CS"/>
</dbReference>
<keyword evidence="5" id="KW-0482">Metalloprotease</keyword>
<evidence type="ECO:0000313" key="8">
    <source>
        <dbReference type="Proteomes" id="UP000319931"/>
    </source>
</evidence>
<evidence type="ECO:0000256" key="2">
    <source>
        <dbReference type="ARBA" id="ARBA00022723"/>
    </source>
</evidence>
<dbReference type="Proteomes" id="UP000319931">
    <property type="component" value="Unassembled WGS sequence"/>
</dbReference>
<sequence length="175" mass="19358">MLLEFGSLGRVLAASPARLRQVVPNAPLVVSHLSDTRTAMMEAFRSELSSRPLVSSWNDLLEYLMADMALLLNERVRVLHLNTRNLLIRDEVMSEGTIDQAAFYVREIVRRALELGSASIVVAHNHPSGSPEPSRADIDLTRRLKHGCDAVGVRLFDHVIVAAEGHASFRARGLL</sequence>
<evidence type="ECO:0000256" key="4">
    <source>
        <dbReference type="ARBA" id="ARBA00022833"/>
    </source>
</evidence>
<name>A0A502FRS0_9SPHN</name>
<keyword evidence="8" id="KW-1185">Reference proteome</keyword>
<dbReference type="InterPro" id="IPR001405">
    <property type="entry name" value="UPF0758"/>
</dbReference>
<gene>
    <name evidence="7" type="primary">radC</name>
    <name evidence="7" type="ORF">EAH76_15740</name>
</gene>
<dbReference type="Gene3D" id="3.40.140.10">
    <property type="entry name" value="Cytidine Deaminase, domain 2"/>
    <property type="match status" value="1"/>
</dbReference>
<dbReference type="CDD" id="cd08071">
    <property type="entry name" value="MPN_DUF2466"/>
    <property type="match status" value="1"/>
</dbReference>
<feature type="domain" description="MPN" evidence="6">
    <location>
        <begin position="53"/>
        <end position="175"/>
    </location>
</feature>
<reference evidence="7 8" key="1">
    <citation type="journal article" date="2019" name="Environ. Microbiol.">
        <title>Species interactions and distinct microbial communities in high Arctic permafrost affected cryosols are associated with the CH4 and CO2 gas fluxes.</title>
        <authorList>
            <person name="Altshuler I."/>
            <person name="Hamel J."/>
            <person name="Turney S."/>
            <person name="Magnuson E."/>
            <person name="Levesque R."/>
            <person name="Greer C."/>
            <person name="Whyte L.G."/>
        </authorList>
    </citation>
    <scope>NUCLEOTIDE SEQUENCE [LARGE SCALE GENOMIC DNA]</scope>
    <source>
        <strain evidence="7 8">E6.1</strain>
    </source>
</reference>
<evidence type="ECO:0000256" key="3">
    <source>
        <dbReference type="ARBA" id="ARBA00022801"/>
    </source>
</evidence>
<organism evidence="7 8">
    <name type="scientific">Sphingomonas glacialis</name>
    <dbReference type="NCBI Taxonomy" id="658225"/>
    <lineage>
        <taxon>Bacteria</taxon>
        <taxon>Pseudomonadati</taxon>
        <taxon>Pseudomonadota</taxon>
        <taxon>Alphaproteobacteria</taxon>
        <taxon>Sphingomonadales</taxon>
        <taxon>Sphingomonadaceae</taxon>
        <taxon>Sphingomonas</taxon>
    </lineage>
</organism>
<dbReference type="EMBL" id="RCZC01000004">
    <property type="protein sequence ID" value="TPG52267.1"/>
    <property type="molecule type" value="Genomic_DNA"/>
</dbReference>
<evidence type="ECO:0000256" key="5">
    <source>
        <dbReference type="ARBA" id="ARBA00023049"/>
    </source>
</evidence>
<dbReference type="GO" id="GO:0006508">
    <property type="term" value="P:proteolysis"/>
    <property type="evidence" value="ECO:0007669"/>
    <property type="project" value="UniProtKB-KW"/>
</dbReference>
<evidence type="ECO:0000313" key="7">
    <source>
        <dbReference type="EMBL" id="TPG52267.1"/>
    </source>
</evidence>
<dbReference type="GO" id="GO:0008237">
    <property type="term" value="F:metallopeptidase activity"/>
    <property type="evidence" value="ECO:0007669"/>
    <property type="project" value="UniProtKB-KW"/>
</dbReference>
<keyword evidence="4" id="KW-0862">Zinc</keyword>
<dbReference type="InterPro" id="IPR025657">
    <property type="entry name" value="RadC_JAB"/>
</dbReference>